<sequence>MQLVSCARLMQISWNAIVSERCRIVIFFNCTCTITHVLYLWFIYLMEIAQSDKQLKTSYQIYPYYINFNHLNQIQVKSTSCREGTHVTRKQGCREATIKDQTSFNLTFRNNLLANLKGGSAPNVYA</sequence>
<feature type="transmembrane region" description="Helical" evidence="1">
    <location>
        <begin position="24"/>
        <end position="46"/>
    </location>
</feature>
<keyword evidence="1" id="KW-0812">Transmembrane</keyword>
<dbReference type="Proteomes" id="UP001642409">
    <property type="component" value="Unassembled WGS sequence"/>
</dbReference>
<evidence type="ECO:0000256" key="1">
    <source>
        <dbReference type="SAM" id="Phobius"/>
    </source>
</evidence>
<comment type="caution">
    <text evidence="2">The sequence shown here is derived from an EMBL/GenBank/DDBJ whole genome shotgun (WGS) entry which is preliminary data.</text>
</comment>
<evidence type="ECO:0000313" key="4">
    <source>
        <dbReference type="Proteomes" id="UP001642409"/>
    </source>
</evidence>
<evidence type="ECO:0000313" key="3">
    <source>
        <dbReference type="EMBL" id="CAL6001979.1"/>
    </source>
</evidence>
<protein>
    <submittedName>
        <fullName evidence="3">Hypothetical_protein</fullName>
    </submittedName>
</protein>
<proteinExistence type="predicted"/>
<reference evidence="3 4" key="2">
    <citation type="submission" date="2024-07" db="EMBL/GenBank/DDBJ databases">
        <authorList>
            <person name="Akdeniz Z."/>
        </authorList>
    </citation>
    <scope>NUCLEOTIDE SEQUENCE [LARGE SCALE GENOMIC DNA]</scope>
</reference>
<keyword evidence="1" id="KW-1133">Transmembrane helix</keyword>
<keyword evidence="4" id="KW-1185">Reference proteome</keyword>
<evidence type="ECO:0000313" key="2">
    <source>
        <dbReference type="EMBL" id="CAI9968139.1"/>
    </source>
</evidence>
<keyword evidence="1" id="KW-0472">Membrane</keyword>
<organism evidence="2">
    <name type="scientific">Hexamita inflata</name>
    <dbReference type="NCBI Taxonomy" id="28002"/>
    <lineage>
        <taxon>Eukaryota</taxon>
        <taxon>Metamonada</taxon>
        <taxon>Diplomonadida</taxon>
        <taxon>Hexamitidae</taxon>
        <taxon>Hexamitinae</taxon>
        <taxon>Hexamita</taxon>
    </lineage>
</organism>
<gene>
    <name evidence="3" type="ORF">HINF_LOCUS17703</name>
    <name evidence="2" type="ORF">HINF_LOCUS55784</name>
</gene>
<accession>A0AA86UU78</accession>
<dbReference type="AlphaFoldDB" id="A0AA86UU78"/>
<dbReference type="EMBL" id="CAXDID020000044">
    <property type="protein sequence ID" value="CAL6001979.1"/>
    <property type="molecule type" value="Genomic_DNA"/>
</dbReference>
<reference evidence="2" key="1">
    <citation type="submission" date="2023-06" db="EMBL/GenBank/DDBJ databases">
        <authorList>
            <person name="Kurt Z."/>
        </authorList>
    </citation>
    <scope>NUCLEOTIDE SEQUENCE</scope>
</reference>
<name>A0AA86UU78_9EUKA</name>
<dbReference type="EMBL" id="CATOUU010001031">
    <property type="protein sequence ID" value="CAI9968139.1"/>
    <property type="molecule type" value="Genomic_DNA"/>
</dbReference>